<name>A0A844G3U1_9BACT</name>
<dbReference type="GO" id="GO:0003887">
    <property type="term" value="F:DNA-directed DNA polymerase activity"/>
    <property type="evidence" value="ECO:0007669"/>
    <property type="project" value="UniProtKB-KW"/>
</dbReference>
<dbReference type="PANTHER" id="PTHR30478">
    <property type="entry name" value="DNA POLYMERASE III SUBUNIT BETA"/>
    <property type="match status" value="1"/>
</dbReference>
<feature type="domain" description="DNA polymerase III beta sliding clamp N-terminal" evidence="12">
    <location>
        <begin position="26"/>
        <end position="139"/>
    </location>
</feature>
<keyword evidence="8" id="KW-0239">DNA-directed DNA polymerase</keyword>
<evidence type="ECO:0000256" key="11">
    <source>
        <dbReference type="ARBA" id="ARBA00033276"/>
    </source>
</evidence>
<reference evidence="14 15" key="1">
    <citation type="submission" date="2019-08" db="EMBL/GenBank/DDBJ databases">
        <title>In-depth cultivation of the pig gut microbiome towards novel bacterial diversity and tailored functional studies.</title>
        <authorList>
            <person name="Wylensek D."/>
            <person name="Hitch T.C.A."/>
            <person name="Clavel T."/>
        </authorList>
    </citation>
    <scope>NUCLEOTIDE SEQUENCE [LARGE SCALE GENOMIC DNA]</scope>
    <source>
        <strain evidence="14 15">BBE-744-WT-12</strain>
    </source>
</reference>
<comment type="subcellular location">
    <subcellularLocation>
        <location evidence="1">Cytoplasm</location>
    </subcellularLocation>
</comment>
<dbReference type="SUPFAM" id="SSF55979">
    <property type="entry name" value="DNA clamp"/>
    <property type="match status" value="3"/>
</dbReference>
<evidence type="ECO:0000256" key="5">
    <source>
        <dbReference type="ARBA" id="ARBA00022679"/>
    </source>
</evidence>
<dbReference type="EMBL" id="VUNS01000011">
    <property type="protein sequence ID" value="MST97592.1"/>
    <property type="molecule type" value="Genomic_DNA"/>
</dbReference>
<dbReference type="CDD" id="cd00140">
    <property type="entry name" value="beta_clamp"/>
    <property type="match status" value="1"/>
</dbReference>
<keyword evidence="4" id="KW-0963">Cytoplasm</keyword>
<dbReference type="InterPro" id="IPR022637">
    <property type="entry name" value="DNA_polIII_beta_cen"/>
</dbReference>
<keyword evidence="7" id="KW-0235">DNA replication</keyword>
<evidence type="ECO:0000259" key="13">
    <source>
        <dbReference type="Pfam" id="PF02767"/>
    </source>
</evidence>
<keyword evidence="15" id="KW-1185">Reference proteome</keyword>
<evidence type="ECO:0000256" key="4">
    <source>
        <dbReference type="ARBA" id="ARBA00022490"/>
    </source>
</evidence>
<comment type="similarity">
    <text evidence="2">Belongs to the beta sliding clamp family.</text>
</comment>
<evidence type="ECO:0000256" key="2">
    <source>
        <dbReference type="ARBA" id="ARBA00010752"/>
    </source>
</evidence>
<gene>
    <name evidence="14" type="ORF">FYJ85_11135</name>
</gene>
<dbReference type="PANTHER" id="PTHR30478:SF0">
    <property type="entry name" value="BETA SLIDING CLAMP"/>
    <property type="match status" value="1"/>
</dbReference>
<evidence type="ECO:0000256" key="9">
    <source>
        <dbReference type="ARBA" id="ARBA00023125"/>
    </source>
</evidence>
<dbReference type="Gene3D" id="3.70.10.10">
    <property type="match status" value="1"/>
</dbReference>
<dbReference type="RefSeq" id="WP_154418571.1">
    <property type="nucleotide sequence ID" value="NZ_VUNS01000011.1"/>
</dbReference>
<proteinExistence type="inferred from homology"/>
<keyword evidence="5" id="KW-0808">Transferase</keyword>
<evidence type="ECO:0000313" key="15">
    <source>
        <dbReference type="Proteomes" id="UP000435649"/>
    </source>
</evidence>
<dbReference type="Pfam" id="PF02767">
    <property type="entry name" value="DNA_pol3_beta_2"/>
    <property type="match status" value="1"/>
</dbReference>
<dbReference type="GO" id="GO:0006271">
    <property type="term" value="P:DNA strand elongation involved in DNA replication"/>
    <property type="evidence" value="ECO:0007669"/>
    <property type="project" value="TreeGrafter"/>
</dbReference>
<dbReference type="GO" id="GO:0005737">
    <property type="term" value="C:cytoplasm"/>
    <property type="evidence" value="ECO:0007669"/>
    <property type="project" value="UniProtKB-SubCell"/>
</dbReference>
<dbReference type="AlphaFoldDB" id="A0A844G3U1"/>
<dbReference type="GO" id="GO:0009360">
    <property type="term" value="C:DNA polymerase III complex"/>
    <property type="evidence" value="ECO:0007669"/>
    <property type="project" value="InterPro"/>
</dbReference>
<evidence type="ECO:0000256" key="6">
    <source>
        <dbReference type="ARBA" id="ARBA00022695"/>
    </source>
</evidence>
<dbReference type="InterPro" id="IPR022634">
    <property type="entry name" value="DNA_polIII_beta_N"/>
</dbReference>
<dbReference type="GO" id="GO:0003677">
    <property type="term" value="F:DNA binding"/>
    <property type="evidence" value="ECO:0007669"/>
    <property type="project" value="UniProtKB-KW"/>
</dbReference>
<dbReference type="SMART" id="SM00480">
    <property type="entry name" value="POL3Bc"/>
    <property type="match status" value="1"/>
</dbReference>
<evidence type="ECO:0000256" key="7">
    <source>
        <dbReference type="ARBA" id="ARBA00022705"/>
    </source>
</evidence>
<dbReference type="Pfam" id="PF00712">
    <property type="entry name" value="DNA_pol3_beta"/>
    <property type="match status" value="1"/>
</dbReference>
<evidence type="ECO:0000256" key="8">
    <source>
        <dbReference type="ARBA" id="ARBA00022932"/>
    </source>
</evidence>
<dbReference type="InterPro" id="IPR001001">
    <property type="entry name" value="DNA_polIII_beta"/>
</dbReference>
<accession>A0A844G3U1</accession>
<dbReference type="Proteomes" id="UP000435649">
    <property type="component" value="Unassembled WGS sequence"/>
</dbReference>
<keyword evidence="9" id="KW-0238">DNA-binding</keyword>
<dbReference type="InterPro" id="IPR046938">
    <property type="entry name" value="DNA_clamp_sf"/>
</dbReference>
<evidence type="ECO:0000256" key="10">
    <source>
        <dbReference type="ARBA" id="ARBA00030988"/>
    </source>
</evidence>
<evidence type="ECO:0000259" key="12">
    <source>
        <dbReference type="Pfam" id="PF00712"/>
    </source>
</evidence>
<keyword evidence="6" id="KW-0548">Nucleotidyltransferase</keyword>
<dbReference type="GO" id="GO:0008408">
    <property type="term" value="F:3'-5' exonuclease activity"/>
    <property type="evidence" value="ECO:0007669"/>
    <property type="project" value="InterPro"/>
</dbReference>
<evidence type="ECO:0000256" key="1">
    <source>
        <dbReference type="ARBA" id="ARBA00004496"/>
    </source>
</evidence>
<evidence type="ECO:0000256" key="3">
    <source>
        <dbReference type="ARBA" id="ARBA00021035"/>
    </source>
</evidence>
<organism evidence="14 15">
    <name type="scientific">Victivallis lenta</name>
    <dbReference type="NCBI Taxonomy" id="2606640"/>
    <lineage>
        <taxon>Bacteria</taxon>
        <taxon>Pseudomonadati</taxon>
        <taxon>Lentisphaerota</taxon>
        <taxon>Lentisphaeria</taxon>
        <taxon>Victivallales</taxon>
        <taxon>Victivallaceae</taxon>
        <taxon>Victivallis</taxon>
    </lineage>
</organism>
<dbReference type="Gene3D" id="3.10.150.10">
    <property type="entry name" value="DNA Polymerase III, subunit A, domain 2"/>
    <property type="match status" value="1"/>
</dbReference>
<evidence type="ECO:0000313" key="14">
    <source>
        <dbReference type="EMBL" id="MST97592.1"/>
    </source>
</evidence>
<sequence length="388" mass="42736">MKNCFKLIDETAKQLPMNTAAAAVFNRVVLLDALKRVAPATCRKSSVLPILQNVLFNVQKDGSAIITATNLELSVSVTLATEARRNVIFTVPFAPLLKAVRLMRCDRIGFLPGENTVVFESGSVSVTAHTCPAADYPQMESVLKMSIRNTISDSVQFFDDLARAQKCTSQDDSRRALTGVYLKKEYGRAVVTGTDGKRLLIIESTEMAGDDVNPAILPGKFIPALKTAFAGKGGALTVDFYESHIVMESSNIRVALKKIEGSYPNAKQVIPVILPEKLHISAFVLEWLINCAELVRDENNYLEMYLKPGRLELKTESCSVDAIGAAFCNLESNDYAGDREFHFTFNPDFLRMATLAGDDLTISFQDPLSPVMFSSPGRCYVLMPIRKK</sequence>
<comment type="caution">
    <text evidence="14">The sequence shown here is derived from an EMBL/GenBank/DDBJ whole genome shotgun (WGS) entry which is preliminary data.</text>
</comment>
<feature type="domain" description="DNA polymerase III beta sliding clamp central" evidence="13">
    <location>
        <begin position="166"/>
        <end position="265"/>
    </location>
</feature>
<protein>
    <recommendedName>
        <fullName evidence="3">Beta sliding clamp</fullName>
    </recommendedName>
    <alternativeName>
        <fullName evidence="11">Beta-clamp processivity factor</fullName>
    </alternativeName>
    <alternativeName>
        <fullName evidence="10">DNA polymerase III beta sliding clamp subunit</fullName>
    </alternativeName>
</protein>